<evidence type="ECO:0000256" key="1">
    <source>
        <dbReference type="ARBA" id="ARBA00005564"/>
    </source>
</evidence>
<protein>
    <submittedName>
        <fullName evidence="2">6-phosphogluconolactonase, cycloisomerase 2 family</fullName>
    </submittedName>
</protein>
<dbReference type="InterPro" id="IPR015943">
    <property type="entry name" value="WD40/YVTN_repeat-like_dom_sf"/>
</dbReference>
<dbReference type="GO" id="GO:0017057">
    <property type="term" value="F:6-phosphogluconolactonase activity"/>
    <property type="evidence" value="ECO:0007669"/>
    <property type="project" value="TreeGrafter"/>
</dbReference>
<dbReference type="PANTHER" id="PTHR30344:SF1">
    <property type="entry name" value="6-PHOSPHOGLUCONOLACTONASE"/>
    <property type="match status" value="1"/>
</dbReference>
<sequence length="367" mass="37030">MAIGVAAGVSVGTVISPSAGAALADDAAGPSYLLVGGTGSSNIGVLRESGGRLTPVGQPVPTDTGTLSIAVTPNGRFAYVAHTVSGTLQGFRVGDDGALERLEDARLAPGRPIVGAVVSPDGKWLFATVGSMTNDVQTYAIAPSGALTLVDSVTIPGATSGLSIPVVSPDGRFLFAPSFIGATMDSFAIGSEGRLTPTGSQVPTGDRPALPSVTPNGKFLFITNEGTNDVSGYRIAPDGALTPIGRFPTKAIPHGMAITPDGRYLYLPQTGGQSVNGFEIRDDGALVPVPGADAPSAPGHFPGRVVLSPDAQRLYVIDTLTTTGIEKVFTYRVKPDGALEATGEPPVDTGVTFSDGATGVFASVGPA</sequence>
<dbReference type="InterPro" id="IPR050282">
    <property type="entry name" value="Cycloisomerase_2"/>
</dbReference>
<evidence type="ECO:0000313" key="3">
    <source>
        <dbReference type="Proteomes" id="UP000183561"/>
    </source>
</evidence>
<dbReference type="Proteomes" id="UP000183561">
    <property type="component" value="Unassembled WGS sequence"/>
</dbReference>
<dbReference type="PANTHER" id="PTHR30344">
    <property type="entry name" value="6-PHOSPHOGLUCONOLACTONASE-RELATED"/>
    <property type="match status" value="1"/>
</dbReference>
<organism evidence="2 3">
    <name type="scientific">Rhodococcus koreensis</name>
    <dbReference type="NCBI Taxonomy" id="99653"/>
    <lineage>
        <taxon>Bacteria</taxon>
        <taxon>Bacillati</taxon>
        <taxon>Actinomycetota</taxon>
        <taxon>Actinomycetes</taxon>
        <taxon>Mycobacteriales</taxon>
        <taxon>Nocardiaceae</taxon>
        <taxon>Rhodococcus</taxon>
    </lineage>
</organism>
<dbReference type="RefSeq" id="WP_072944520.1">
    <property type="nucleotide sequence ID" value="NZ_FNSV01000005.1"/>
</dbReference>
<dbReference type="EMBL" id="FNSV01000005">
    <property type="protein sequence ID" value="SEC97682.1"/>
    <property type="molecule type" value="Genomic_DNA"/>
</dbReference>
<dbReference type="InterPro" id="IPR011045">
    <property type="entry name" value="N2O_reductase_N"/>
</dbReference>
<comment type="similarity">
    <text evidence="1">Belongs to the cycloisomerase 2 family.</text>
</comment>
<dbReference type="InterPro" id="IPR019405">
    <property type="entry name" value="Lactonase_7-beta_prop"/>
</dbReference>
<keyword evidence="2" id="KW-0413">Isomerase</keyword>
<keyword evidence="3" id="KW-1185">Reference proteome</keyword>
<gene>
    <name evidence="2" type="ORF">SAMN04490239_6230</name>
</gene>
<name>A0A1H4WWB1_9NOCA</name>
<dbReference type="SUPFAM" id="SSF50974">
    <property type="entry name" value="Nitrous oxide reductase, N-terminal domain"/>
    <property type="match status" value="1"/>
</dbReference>
<dbReference type="GO" id="GO:0016853">
    <property type="term" value="F:isomerase activity"/>
    <property type="evidence" value="ECO:0007669"/>
    <property type="project" value="UniProtKB-KW"/>
</dbReference>
<evidence type="ECO:0000313" key="2">
    <source>
        <dbReference type="EMBL" id="SEC97682.1"/>
    </source>
</evidence>
<dbReference type="Gene3D" id="2.130.10.10">
    <property type="entry name" value="YVTN repeat-like/Quinoprotein amine dehydrogenase"/>
    <property type="match status" value="3"/>
</dbReference>
<proteinExistence type="inferred from homology"/>
<reference evidence="3" key="1">
    <citation type="submission" date="2016-10" db="EMBL/GenBank/DDBJ databases">
        <authorList>
            <person name="Varghese N."/>
            <person name="Submissions S."/>
        </authorList>
    </citation>
    <scope>NUCLEOTIDE SEQUENCE [LARGE SCALE GENOMIC DNA]</scope>
    <source>
        <strain evidence="3">DSM 44498</strain>
    </source>
</reference>
<dbReference type="AlphaFoldDB" id="A0A1H4WWB1"/>
<dbReference type="Pfam" id="PF10282">
    <property type="entry name" value="Lactonase"/>
    <property type="match status" value="2"/>
</dbReference>
<accession>A0A1H4WWB1</accession>